<dbReference type="InterPro" id="IPR009799">
    <property type="entry name" value="EthD_dom"/>
</dbReference>
<evidence type="ECO:0000313" key="3">
    <source>
        <dbReference type="Proteomes" id="UP001335729"/>
    </source>
</evidence>
<gene>
    <name evidence="2" type="ORF">V1Y59_09690</name>
</gene>
<name>A0ABU7MSV0_9ACTN</name>
<dbReference type="SUPFAM" id="SSF54909">
    <property type="entry name" value="Dimeric alpha+beta barrel"/>
    <property type="match status" value="1"/>
</dbReference>
<dbReference type="NCBIfam" id="TIGR02118">
    <property type="entry name" value="EthD family reductase"/>
    <property type="match status" value="1"/>
</dbReference>
<accession>A0ABU7MSV0</accession>
<dbReference type="EMBL" id="JAZDUE010000007">
    <property type="protein sequence ID" value="MEE4023347.1"/>
    <property type="molecule type" value="Genomic_DNA"/>
</dbReference>
<dbReference type="InterPro" id="IPR011008">
    <property type="entry name" value="Dimeric_a/b-barrel"/>
</dbReference>
<dbReference type="RefSeq" id="WP_330504634.1">
    <property type="nucleotide sequence ID" value="NZ_JAZDUE010000007.1"/>
</dbReference>
<dbReference type="Gene3D" id="3.30.70.100">
    <property type="match status" value="1"/>
</dbReference>
<sequence>MSVKVVALIKARPDIGRDEFLQKWQVEHPAFVWQMPGVLRYFQSPAIAHRTEWPYDGLAELYFASVGDVARAFASPQADALREHEEEFIADLSWFLTEETEVARDA</sequence>
<protein>
    <submittedName>
        <fullName evidence="2">EthD family reductase</fullName>
    </submittedName>
</protein>
<dbReference type="Proteomes" id="UP001335729">
    <property type="component" value="Unassembled WGS sequence"/>
</dbReference>
<keyword evidence="3" id="KW-1185">Reference proteome</keyword>
<proteinExistence type="predicted"/>
<reference evidence="2 3" key="1">
    <citation type="submission" date="2024-01" db="EMBL/GenBank/DDBJ databases">
        <title>Draft genome sequence of Gordonia sp. PKS22-38.</title>
        <authorList>
            <person name="Suphannarot A."/>
            <person name="Mingma R."/>
        </authorList>
    </citation>
    <scope>NUCLEOTIDE SEQUENCE [LARGE SCALE GENOMIC DNA]</scope>
    <source>
        <strain evidence="2 3">PKS22-38</strain>
    </source>
</reference>
<feature type="domain" description="EthD" evidence="1">
    <location>
        <begin position="12"/>
        <end position="90"/>
    </location>
</feature>
<dbReference type="Pfam" id="PF07110">
    <property type="entry name" value="EthD"/>
    <property type="match status" value="1"/>
</dbReference>
<evidence type="ECO:0000259" key="1">
    <source>
        <dbReference type="Pfam" id="PF07110"/>
    </source>
</evidence>
<organism evidence="2 3">
    <name type="scientific">Gordonia prachuapensis</name>
    <dbReference type="NCBI Taxonomy" id="3115651"/>
    <lineage>
        <taxon>Bacteria</taxon>
        <taxon>Bacillati</taxon>
        <taxon>Actinomycetota</taxon>
        <taxon>Actinomycetes</taxon>
        <taxon>Mycobacteriales</taxon>
        <taxon>Gordoniaceae</taxon>
        <taxon>Gordonia</taxon>
    </lineage>
</organism>
<comment type="caution">
    <text evidence="2">The sequence shown here is derived from an EMBL/GenBank/DDBJ whole genome shotgun (WGS) entry which is preliminary data.</text>
</comment>
<evidence type="ECO:0000313" key="2">
    <source>
        <dbReference type="EMBL" id="MEE4023347.1"/>
    </source>
</evidence>